<feature type="transmembrane region" description="Helical" evidence="6">
    <location>
        <begin position="154"/>
        <end position="179"/>
    </location>
</feature>
<keyword evidence="6" id="KW-0443">Lipid metabolism</keyword>
<dbReference type="eggNOG" id="COG0392">
    <property type="taxonomic scope" value="Bacteria"/>
</dbReference>
<dbReference type="Proteomes" id="UP000316012">
    <property type="component" value="Unassembled WGS sequence"/>
</dbReference>
<comment type="caution">
    <text evidence="7">The sequence shown here is derived from an EMBL/GenBank/DDBJ whole genome shotgun (WGS) entry which is preliminary data.</text>
</comment>
<keyword evidence="2" id="KW-1003">Cell membrane</keyword>
<dbReference type="OMA" id="MKFIIYQ"/>
<dbReference type="AlphaFoldDB" id="A0A133P3X9"/>
<comment type="similarity">
    <text evidence="6">Belongs to the LPG synthase family.</text>
</comment>
<feature type="transmembrane region" description="Helical" evidence="6">
    <location>
        <begin position="303"/>
        <end position="330"/>
    </location>
</feature>
<keyword evidence="3 6" id="KW-0812">Transmembrane</keyword>
<dbReference type="GO" id="GO:0006629">
    <property type="term" value="P:lipid metabolic process"/>
    <property type="evidence" value="ECO:0007669"/>
    <property type="project" value="UniProtKB-KW"/>
</dbReference>
<keyword evidence="6" id="KW-0046">Antibiotic resistance</keyword>
<keyword evidence="5 6" id="KW-0472">Membrane</keyword>
<dbReference type="OrthoDB" id="9810654at2"/>
<evidence type="ECO:0000256" key="2">
    <source>
        <dbReference type="ARBA" id="ARBA00022475"/>
    </source>
</evidence>
<evidence type="ECO:0000256" key="5">
    <source>
        <dbReference type="ARBA" id="ARBA00023136"/>
    </source>
</evidence>
<comment type="catalytic activity">
    <reaction evidence="6">
        <text>L-lysyl-tRNA(Lys) + a 1,2-diacyl-sn-glycero-3-phospho-(1'-sn-glycerol) = a 1,2-diacyl-sn-glycero-3-phospho-1'-(3'-O-L-lysyl)-sn-glycerol + tRNA(Lys)</text>
        <dbReference type="Rhea" id="RHEA:10668"/>
        <dbReference type="Rhea" id="RHEA-COMP:9696"/>
        <dbReference type="Rhea" id="RHEA-COMP:9697"/>
        <dbReference type="ChEBI" id="CHEBI:64716"/>
        <dbReference type="ChEBI" id="CHEBI:75792"/>
        <dbReference type="ChEBI" id="CHEBI:78442"/>
        <dbReference type="ChEBI" id="CHEBI:78529"/>
        <dbReference type="EC" id="2.3.2.3"/>
    </reaction>
</comment>
<evidence type="ECO:0000313" key="8">
    <source>
        <dbReference type="EMBL" id="TQW15726.1"/>
    </source>
</evidence>
<keyword evidence="9" id="KW-1185">Reference proteome</keyword>
<dbReference type="GO" id="GO:0005886">
    <property type="term" value="C:plasma membrane"/>
    <property type="evidence" value="ECO:0007669"/>
    <property type="project" value="UniProtKB-SubCell"/>
</dbReference>
<evidence type="ECO:0000256" key="4">
    <source>
        <dbReference type="ARBA" id="ARBA00022989"/>
    </source>
</evidence>
<dbReference type="GO" id="GO:0050071">
    <property type="term" value="F:phosphatidylglycerol lysyltransferase activity"/>
    <property type="evidence" value="ECO:0007669"/>
    <property type="project" value="UniProtKB-EC"/>
</dbReference>
<dbReference type="Pfam" id="PF03706">
    <property type="entry name" value="LPG_synthase_TM"/>
    <property type="match status" value="1"/>
</dbReference>
<evidence type="ECO:0000256" key="6">
    <source>
        <dbReference type="RuleBase" id="RU363042"/>
    </source>
</evidence>
<gene>
    <name evidence="6" type="primary">mprF</name>
    <name evidence="7" type="ORF">F8244_09260</name>
    <name evidence="8" type="ORF">FIPPAONL_00560</name>
</gene>
<dbReference type="RefSeq" id="WP_003646811.1">
    <property type="nucleotide sequence ID" value="NZ_CABOGQ010000022.1"/>
</dbReference>
<keyword evidence="6" id="KW-0808">Transferase</keyword>
<accession>A0A133P3X9</accession>
<dbReference type="GeneID" id="29639443"/>
<dbReference type="PANTHER" id="PTHR37693:SF1">
    <property type="entry name" value="INTEGRAL MEMBRANE PROTEIN"/>
    <property type="match status" value="1"/>
</dbReference>
<dbReference type="GO" id="GO:0046677">
    <property type="term" value="P:response to antibiotic"/>
    <property type="evidence" value="ECO:0007669"/>
    <property type="project" value="UniProtKB-KW"/>
</dbReference>
<comment type="function">
    <text evidence="6">Catalyzes the transfer of a lysyl group from L-lysyl-tRNA(Lys) to membrane-bound phosphatidylglycerol (PG), which produces lysylphosphatidylglycerol (LPG), a major component of the bacterial membrane with a positive net charge. LPG synthesis contributes to bacterial virulence as it is involved in the resistance mechanism against cationic antimicrobial peptides (CAMP) produces by the host's immune system (defensins, cathelicidins) and by the competing microorganisms.</text>
</comment>
<dbReference type="InterPro" id="IPR022791">
    <property type="entry name" value="L-PG_synthase/AglD"/>
</dbReference>
<dbReference type="EC" id="2.3.2.3" evidence="6"/>
<reference evidence="7 10" key="2">
    <citation type="submission" date="2019-09" db="EMBL/GenBank/DDBJ databases">
        <title>Investigation of probiotic properties of different lactic acid bacteria.</title>
        <authorList>
            <person name="Jaomanjaka F."/>
            <person name="Blanc P."/>
        </authorList>
    </citation>
    <scope>NUCLEOTIDE SEQUENCE [LARGE SCALE GENOMIC DNA]</scope>
    <source>
        <strain evidence="7 10">BIO6369</strain>
    </source>
</reference>
<feature type="transmembrane region" description="Helical" evidence="6">
    <location>
        <begin position="125"/>
        <end position="148"/>
    </location>
</feature>
<evidence type="ECO:0000256" key="3">
    <source>
        <dbReference type="ARBA" id="ARBA00022692"/>
    </source>
</evidence>
<dbReference type="Proteomes" id="UP000460112">
    <property type="component" value="Unassembled WGS sequence"/>
</dbReference>
<evidence type="ECO:0000313" key="10">
    <source>
        <dbReference type="Proteomes" id="UP000460112"/>
    </source>
</evidence>
<name>A0A133P3X9_LACGS</name>
<reference evidence="8 9" key="1">
    <citation type="submission" date="2019-04" db="EMBL/GenBank/DDBJ databases">
        <title>Lactobacillus gasseri 7171 assembly.</title>
        <authorList>
            <person name="Joris B.R."/>
            <person name="Giguere D."/>
        </authorList>
    </citation>
    <scope>NUCLEOTIDE SEQUENCE [LARGE SCALE GENOMIC DNA]</scope>
    <source>
        <strain evidence="8 9">7171</strain>
    </source>
</reference>
<evidence type="ECO:0000256" key="1">
    <source>
        <dbReference type="ARBA" id="ARBA00004651"/>
    </source>
</evidence>
<dbReference type="STRING" id="324831.LGAS_1587"/>
<protein>
    <recommendedName>
        <fullName evidence="6">Phosphatidylglycerol lysyltransferase</fullName>
        <ecNumber evidence="6">2.3.2.3</ecNumber>
    </recommendedName>
    <alternativeName>
        <fullName evidence="6">Lysylphosphatidylglycerol synthase</fullName>
    </alternativeName>
</protein>
<feature type="transmembrane region" description="Helical" evidence="6">
    <location>
        <begin position="41"/>
        <end position="65"/>
    </location>
</feature>
<proteinExistence type="inferred from homology"/>
<evidence type="ECO:0000313" key="9">
    <source>
        <dbReference type="Proteomes" id="UP000316012"/>
    </source>
</evidence>
<dbReference type="EMBL" id="SRMD01000063">
    <property type="protein sequence ID" value="TQW15726.1"/>
    <property type="molecule type" value="Genomic_DNA"/>
</dbReference>
<keyword evidence="4 6" id="KW-1133">Transmembrane helix</keyword>
<dbReference type="EMBL" id="WBOA01000006">
    <property type="protein sequence ID" value="KAB1950162.1"/>
    <property type="molecule type" value="Genomic_DNA"/>
</dbReference>
<evidence type="ECO:0000313" key="7">
    <source>
        <dbReference type="EMBL" id="KAB1950162.1"/>
    </source>
</evidence>
<dbReference type="PANTHER" id="PTHR37693">
    <property type="entry name" value="PHOSPHATIDYLGLYCEROL LYSYLTRANSFERASE"/>
    <property type="match status" value="1"/>
</dbReference>
<feature type="transmembrane region" description="Helical" evidence="6">
    <location>
        <begin position="230"/>
        <end position="255"/>
    </location>
</feature>
<comment type="subcellular location">
    <subcellularLocation>
        <location evidence="1 6">Cell membrane</location>
        <topology evidence="1 6">Multi-pass membrane protein</topology>
    </subcellularLocation>
</comment>
<organism evidence="7 10">
    <name type="scientific">Lactobacillus gasseri</name>
    <dbReference type="NCBI Taxonomy" id="1596"/>
    <lineage>
        <taxon>Bacteria</taxon>
        <taxon>Bacillati</taxon>
        <taxon>Bacillota</taxon>
        <taxon>Bacilli</taxon>
        <taxon>Lactobacillales</taxon>
        <taxon>Lactobacillaceae</taxon>
        <taxon>Lactobacillus</taxon>
    </lineage>
</organism>
<dbReference type="NCBIfam" id="TIGR00374">
    <property type="entry name" value="flippase-like domain"/>
    <property type="match status" value="1"/>
</dbReference>
<feature type="transmembrane region" description="Helical" evidence="6">
    <location>
        <begin position="267"/>
        <end position="291"/>
    </location>
</feature>
<sequence length="338" mass="38678">MNKKHFIGMLIVLLISGFVIWQELRKTPIKALWGASKKLNISFLLLVLLVMVLSYACEAAIIWILEHKKGEPHRSAWSFFRIPIIQALFNAITPLSTGGQPSQLVAMIQMGIEGGRATSILLMKFIIYQICVLFAYVSTIIFGFHMVITKFSGLALFILIGFILHVSSIIFLLAIMFAYRWTKNATNWLMNLLERFMNKNTVEKWRKNTMEKIETFYAEGQNLKREKKKLLGASILTIGQLLCFYSIPYLILLALNLTPSWLEVTQMNIMIIMFMAIVPIPGASGGAEFSFQTLFSTFIHSNILLTLGMFLWRFTTYFFGMILGIFGWLFKPKKVKSH</sequence>